<dbReference type="EMBL" id="AZHW01000565">
    <property type="protein sequence ID" value="ETW98314.1"/>
    <property type="molecule type" value="Genomic_DNA"/>
</dbReference>
<dbReference type="EC" id="2.7.13.3" evidence="2"/>
<dbReference type="Pfam" id="PF00512">
    <property type="entry name" value="HisKA"/>
    <property type="match status" value="1"/>
</dbReference>
<evidence type="ECO:0000313" key="15">
    <source>
        <dbReference type="Proteomes" id="UP000019141"/>
    </source>
</evidence>
<dbReference type="InterPro" id="IPR000700">
    <property type="entry name" value="PAS-assoc_C"/>
</dbReference>
<dbReference type="SUPFAM" id="SSF55874">
    <property type="entry name" value="ATPase domain of HSP90 chaperone/DNA topoisomerase II/histidine kinase"/>
    <property type="match status" value="1"/>
</dbReference>
<dbReference type="HOGENOM" id="CLU_000445_114_51_7"/>
<keyword evidence="3 9" id="KW-0597">Phosphoprotein</keyword>
<proteinExistence type="predicted"/>
<dbReference type="PATRIC" id="fig|1429438.4.peg.3760"/>
<dbReference type="InterPro" id="IPR000014">
    <property type="entry name" value="PAS"/>
</dbReference>
<dbReference type="InterPro" id="IPR003594">
    <property type="entry name" value="HATPase_dom"/>
</dbReference>
<feature type="domain" description="Response regulatory" evidence="11">
    <location>
        <begin position="510"/>
        <end position="626"/>
    </location>
</feature>
<dbReference type="InterPro" id="IPR035965">
    <property type="entry name" value="PAS-like_dom_sf"/>
</dbReference>
<dbReference type="AlphaFoldDB" id="W4LK94"/>
<keyword evidence="8" id="KW-0902">Two-component regulatory system</keyword>
<organism evidence="14 15">
    <name type="scientific">Entotheonella factor</name>
    <dbReference type="NCBI Taxonomy" id="1429438"/>
    <lineage>
        <taxon>Bacteria</taxon>
        <taxon>Pseudomonadati</taxon>
        <taxon>Nitrospinota/Tectimicrobiota group</taxon>
        <taxon>Candidatus Tectimicrobiota</taxon>
        <taxon>Candidatus Entotheonellia</taxon>
        <taxon>Candidatus Entotheonellales</taxon>
        <taxon>Candidatus Entotheonellaceae</taxon>
        <taxon>Candidatus Entotheonella</taxon>
    </lineage>
</organism>
<comment type="caution">
    <text evidence="9">Lacks conserved residue(s) required for the propagation of feature annotation.</text>
</comment>
<evidence type="ECO:0000256" key="8">
    <source>
        <dbReference type="ARBA" id="ARBA00023012"/>
    </source>
</evidence>
<feature type="domain" description="Response regulatory" evidence="11">
    <location>
        <begin position="5"/>
        <end position="120"/>
    </location>
</feature>
<dbReference type="CDD" id="cd00130">
    <property type="entry name" value="PAS"/>
    <property type="match status" value="1"/>
</dbReference>
<keyword evidence="5" id="KW-0547">Nucleotide-binding</keyword>
<evidence type="ECO:0000256" key="7">
    <source>
        <dbReference type="ARBA" id="ARBA00022840"/>
    </source>
</evidence>
<keyword evidence="15" id="KW-1185">Reference proteome</keyword>
<dbReference type="PROSITE" id="PS50110">
    <property type="entry name" value="RESPONSE_REGULATORY"/>
    <property type="match status" value="2"/>
</dbReference>
<dbReference type="SUPFAM" id="SSF55785">
    <property type="entry name" value="PYP-like sensor domain (PAS domain)"/>
    <property type="match status" value="1"/>
</dbReference>
<dbReference type="CDD" id="cd00082">
    <property type="entry name" value="HisKA"/>
    <property type="match status" value="1"/>
</dbReference>
<dbReference type="PANTHER" id="PTHR43065:SF42">
    <property type="entry name" value="TWO-COMPONENT SENSOR PPRA"/>
    <property type="match status" value="1"/>
</dbReference>
<dbReference type="PROSITE" id="PS50109">
    <property type="entry name" value="HIS_KIN"/>
    <property type="match status" value="1"/>
</dbReference>
<dbReference type="SUPFAM" id="SSF47384">
    <property type="entry name" value="Homodimeric domain of signal transducing histidine kinase"/>
    <property type="match status" value="1"/>
</dbReference>
<keyword evidence="6" id="KW-0418">Kinase</keyword>
<gene>
    <name evidence="14" type="ORF">ETSY1_19270</name>
</gene>
<dbReference type="Pfam" id="PF02518">
    <property type="entry name" value="HATPase_c"/>
    <property type="match status" value="1"/>
</dbReference>
<dbReference type="InterPro" id="IPR036097">
    <property type="entry name" value="HisK_dim/P_sf"/>
</dbReference>
<dbReference type="PROSITE" id="PS50112">
    <property type="entry name" value="PAS"/>
    <property type="match status" value="1"/>
</dbReference>
<dbReference type="InterPro" id="IPR013767">
    <property type="entry name" value="PAS_fold"/>
</dbReference>
<comment type="caution">
    <text evidence="14">The sequence shown here is derived from an EMBL/GenBank/DDBJ whole genome shotgun (WGS) entry which is preliminary data.</text>
</comment>
<dbReference type="SMART" id="SM00448">
    <property type="entry name" value="REC"/>
    <property type="match status" value="2"/>
</dbReference>
<dbReference type="Pfam" id="PF00989">
    <property type="entry name" value="PAS"/>
    <property type="match status" value="1"/>
</dbReference>
<accession>W4LK94</accession>
<dbReference type="Gene3D" id="1.10.287.130">
    <property type="match status" value="1"/>
</dbReference>
<evidence type="ECO:0000259" key="10">
    <source>
        <dbReference type="PROSITE" id="PS50109"/>
    </source>
</evidence>
<evidence type="ECO:0000259" key="11">
    <source>
        <dbReference type="PROSITE" id="PS50110"/>
    </source>
</evidence>
<dbReference type="Gene3D" id="3.30.565.10">
    <property type="entry name" value="Histidine kinase-like ATPase, C-terminal domain"/>
    <property type="match status" value="1"/>
</dbReference>
<name>W4LK94_ENTF1</name>
<dbReference type="InterPro" id="IPR011006">
    <property type="entry name" value="CheY-like_superfamily"/>
</dbReference>
<evidence type="ECO:0000313" key="14">
    <source>
        <dbReference type="EMBL" id="ETW98314.1"/>
    </source>
</evidence>
<feature type="domain" description="PAS" evidence="12">
    <location>
        <begin position="141"/>
        <end position="186"/>
    </location>
</feature>
<protein>
    <recommendedName>
        <fullName evidence="2">histidine kinase</fullName>
        <ecNumber evidence="2">2.7.13.3</ecNumber>
    </recommendedName>
</protein>
<dbReference type="GO" id="GO:0005524">
    <property type="term" value="F:ATP binding"/>
    <property type="evidence" value="ECO:0007669"/>
    <property type="project" value="UniProtKB-KW"/>
</dbReference>
<dbReference type="Proteomes" id="UP000019141">
    <property type="component" value="Unassembled WGS sequence"/>
</dbReference>
<evidence type="ECO:0000256" key="3">
    <source>
        <dbReference type="ARBA" id="ARBA00022553"/>
    </source>
</evidence>
<evidence type="ECO:0000256" key="4">
    <source>
        <dbReference type="ARBA" id="ARBA00022679"/>
    </source>
</evidence>
<dbReference type="GO" id="GO:0000155">
    <property type="term" value="F:phosphorelay sensor kinase activity"/>
    <property type="evidence" value="ECO:0007669"/>
    <property type="project" value="InterPro"/>
</dbReference>
<dbReference type="Gene3D" id="3.30.450.20">
    <property type="entry name" value="PAS domain"/>
    <property type="match status" value="2"/>
</dbReference>
<dbReference type="SMART" id="SM00388">
    <property type="entry name" value="HisKA"/>
    <property type="match status" value="1"/>
</dbReference>
<dbReference type="PROSITE" id="PS50113">
    <property type="entry name" value="PAC"/>
    <property type="match status" value="1"/>
</dbReference>
<evidence type="ECO:0000256" key="5">
    <source>
        <dbReference type="ARBA" id="ARBA00022741"/>
    </source>
</evidence>
<feature type="modified residue" description="4-aspartylphosphate" evidence="9">
    <location>
        <position position="561"/>
    </location>
</feature>
<dbReference type="InterPro" id="IPR004358">
    <property type="entry name" value="Sig_transdc_His_kin-like_C"/>
</dbReference>
<comment type="catalytic activity">
    <reaction evidence="1">
        <text>ATP + protein L-histidine = ADP + protein N-phospho-L-histidine.</text>
        <dbReference type="EC" id="2.7.13.3"/>
    </reaction>
</comment>
<feature type="domain" description="PAC" evidence="13">
    <location>
        <begin position="196"/>
        <end position="246"/>
    </location>
</feature>
<dbReference type="InterPro" id="IPR005467">
    <property type="entry name" value="His_kinase_dom"/>
</dbReference>
<dbReference type="PRINTS" id="PR00344">
    <property type="entry name" value="BCTRLSENSOR"/>
</dbReference>
<dbReference type="SUPFAM" id="SSF52172">
    <property type="entry name" value="CheY-like"/>
    <property type="match status" value="2"/>
</dbReference>
<evidence type="ECO:0000259" key="13">
    <source>
        <dbReference type="PROSITE" id="PS50113"/>
    </source>
</evidence>
<evidence type="ECO:0000256" key="2">
    <source>
        <dbReference type="ARBA" id="ARBA00012438"/>
    </source>
</evidence>
<reference evidence="14 15" key="1">
    <citation type="journal article" date="2014" name="Nature">
        <title>An environmental bacterial taxon with a large and distinct metabolic repertoire.</title>
        <authorList>
            <person name="Wilson M.C."/>
            <person name="Mori T."/>
            <person name="Ruckert C."/>
            <person name="Uria A.R."/>
            <person name="Helf M.J."/>
            <person name="Takada K."/>
            <person name="Gernert C."/>
            <person name="Steffens U.A."/>
            <person name="Heycke N."/>
            <person name="Schmitt S."/>
            <person name="Rinke C."/>
            <person name="Helfrich E.J."/>
            <person name="Brachmann A.O."/>
            <person name="Gurgui C."/>
            <person name="Wakimoto T."/>
            <person name="Kracht M."/>
            <person name="Crusemann M."/>
            <person name="Hentschel U."/>
            <person name="Abe I."/>
            <person name="Matsunaga S."/>
            <person name="Kalinowski J."/>
            <person name="Takeyama H."/>
            <person name="Piel J."/>
        </authorList>
    </citation>
    <scope>NUCLEOTIDE SEQUENCE [LARGE SCALE GENOMIC DNA]</scope>
    <source>
        <strain evidence="15">TSY1</strain>
    </source>
</reference>
<evidence type="ECO:0000256" key="1">
    <source>
        <dbReference type="ARBA" id="ARBA00000085"/>
    </source>
</evidence>
<sequence>MMTPLRMLLLDRRTNADIIIDTLRQAGFVPAWQCVQTESDYLAHLRDSIEMIVAAYALPQLPALRALELLRERGLDIPLIIIADRLREDQVVAGLKQGAADYVVKQRLERLGPAVSQALRDKMQSHGEPERPDKAEALRASEGRLQLLIAKNVDGVVVINRHGVIRFANPAAEKLFARPAMELVGEPFGFPMVVGETTELDIVRRGSNLVVAEMRVVETEWEGEAAYLASLRDISERKRAEEMLRQQGEQLRQARNMETVGQLAGGMAHEFNNLLTAILGYSDLLQKYLANMAHLHGYAKQISDVAHQAASLVQQLLAFARQQVLKPQILNCNNIVHETQDMLRSSLGDQIELINHLEPHLGLIEADPIQLQQVLLNLLVNARDAMPEGGKLRVSTANVDLNERHQERYLNAPPGTYMRLTVSDTGEGMEPDVMSRLFEPFFTTKEVGKGMGLGLAVVYGIVQQNRGDIEIRSAPAAGTTVHIYLPHVARASEPVALPKPAAEAPSGSETVLLVEDDHIVRLLIRSTLELKGYDVLDAADAEEAIRLCEQRDASIDLLVTDVVMPGMNGPALAAHLTSFYPEMRALLISGYSLDNLRTNAAADAAIAFLSKPFTMDELADRVRVVLDNSPADV</sequence>
<evidence type="ECO:0000256" key="6">
    <source>
        <dbReference type="ARBA" id="ARBA00022777"/>
    </source>
</evidence>
<dbReference type="Pfam" id="PF00072">
    <property type="entry name" value="Response_reg"/>
    <property type="match status" value="1"/>
</dbReference>
<dbReference type="InterPro" id="IPR003661">
    <property type="entry name" value="HisK_dim/P_dom"/>
</dbReference>
<dbReference type="PANTHER" id="PTHR43065">
    <property type="entry name" value="SENSOR HISTIDINE KINASE"/>
    <property type="match status" value="1"/>
</dbReference>
<dbReference type="CDD" id="cd00156">
    <property type="entry name" value="REC"/>
    <property type="match status" value="1"/>
</dbReference>
<evidence type="ECO:0000259" key="12">
    <source>
        <dbReference type="PROSITE" id="PS50112"/>
    </source>
</evidence>
<feature type="domain" description="Histidine kinase" evidence="10">
    <location>
        <begin position="266"/>
        <end position="489"/>
    </location>
</feature>
<dbReference type="SMART" id="SM00387">
    <property type="entry name" value="HATPase_c"/>
    <property type="match status" value="1"/>
</dbReference>
<dbReference type="Gene3D" id="3.40.50.2300">
    <property type="match status" value="2"/>
</dbReference>
<dbReference type="GO" id="GO:0006355">
    <property type="term" value="P:regulation of DNA-templated transcription"/>
    <property type="evidence" value="ECO:0007669"/>
    <property type="project" value="InterPro"/>
</dbReference>
<keyword evidence="4" id="KW-0808">Transferase</keyword>
<evidence type="ECO:0000256" key="9">
    <source>
        <dbReference type="PROSITE-ProRule" id="PRU00169"/>
    </source>
</evidence>
<dbReference type="InterPro" id="IPR036890">
    <property type="entry name" value="HATPase_C_sf"/>
</dbReference>
<keyword evidence="7" id="KW-0067">ATP-binding</keyword>
<dbReference type="InterPro" id="IPR001789">
    <property type="entry name" value="Sig_transdc_resp-reg_receiver"/>
</dbReference>